<evidence type="ECO:0000259" key="2">
    <source>
        <dbReference type="PROSITE" id="PS00662"/>
    </source>
</evidence>
<dbReference type="GO" id="GO:0016887">
    <property type="term" value="F:ATP hydrolysis activity"/>
    <property type="evidence" value="ECO:0007669"/>
    <property type="project" value="InterPro"/>
</dbReference>
<dbReference type="Pfam" id="PF00437">
    <property type="entry name" value="T2SSE"/>
    <property type="match status" value="1"/>
</dbReference>
<dbReference type="PROSITE" id="PS00662">
    <property type="entry name" value="T2SP_E"/>
    <property type="match status" value="1"/>
</dbReference>
<dbReference type="AlphaFoldDB" id="A0A2P7EH18"/>
<name>A0A2P7EH18_9SYNE</name>
<dbReference type="EMBL" id="PXVC01000005">
    <property type="protein sequence ID" value="PSI02514.1"/>
    <property type="molecule type" value="Genomic_DNA"/>
</dbReference>
<comment type="similarity">
    <text evidence="1">Belongs to the GSP E family.</text>
</comment>
<dbReference type="RefSeq" id="WP_106499062.1">
    <property type="nucleotide sequence ID" value="NZ_PXVC01000005.1"/>
</dbReference>
<dbReference type="SUPFAM" id="SSF52540">
    <property type="entry name" value="P-loop containing nucleoside triphosphate hydrolases"/>
    <property type="match status" value="1"/>
</dbReference>
<dbReference type="InterPro" id="IPR001482">
    <property type="entry name" value="T2SS/T4SS_dom"/>
</dbReference>
<dbReference type="InterPro" id="IPR050921">
    <property type="entry name" value="T4SS_GSP_E_ATPase"/>
</dbReference>
<sequence length="362" mass="39405">MATTLDPLLNDWLLRLLAGGGSDLHLSANAPPYGRFNGSLAKMAETSLNRVQTGHLICSLLTTNQIEQLEKNLELDCAYELNGAGRFRLNVFKEKGCYAACLRALGDRIPSFEQLGLPAALQQISKRPNGLVLVTGPTGSGKSSTLAALLEYINQNQASHIITIEDPIEFVYNSAKSLIHQRQLGEDTHSFTNALRAALREDPDVILVGELRDLETIQLAISAAETGHLVFATLHTSSAAQTVDRLVDVFPADQQSQIRMQLSSSLVAVFAQNLCRAVEPKNGCFGRVIAQEIMLRTPAIANLIREAKTAQIYSQLQTGNQYGMQTMEQSLANLVNSGKISQQEALRKTNKSAELEYLIGGS</sequence>
<dbReference type="Gene3D" id="3.40.50.300">
    <property type="entry name" value="P-loop containing nucleotide triphosphate hydrolases"/>
    <property type="match status" value="1"/>
</dbReference>
<dbReference type="InterPro" id="IPR003593">
    <property type="entry name" value="AAA+_ATPase"/>
</dbReference>
<comment type="caution">
    <text evidence="3">The sequence shown here is derived from an EMBL/GenBank/DDBJ whole genome shotgun (WGS) entry which is preliminary data.</text>
</comment>
<organism evidence="3 4">
    <name type="scientific">Synechococcus lacustris str. Tous</name>
    <dbReference type="NCBI Taxonomy" id="1910958"/>
    <lineage>
        <taxon>Bacteria</taxon>
        <taxon>Bacillati</taxon>
        <taxon>Cyanobacteriota</taxon>
        <taxon>Cyanophyceae</taxon>
        <taxon>Synechococcales</taxon>
        <taxon>Synechococcaceae</taxon>
        <taxon>Synechococcus</taxon>
    </lineage>
</organism>
<dbReference type="GO" id="GO:0005524">
    <property type="term" value="F:ATP binding"/>
    <property type="evidence" value="ECO:0007669"/>
    <property type="project" value="InterPro"/>
</dbReference>
<evidence type="ECO:0000313" key="4">
    <source>
        <dbReference type="Proteomes" id="UP000240206"/>
    </source>
</evidence>
<accession>A0A2P7EH18</accession>
<proteinExistence type="inferred from homology"/>
<dbReference type="PANTHER" id="PTHR30486:SF16">
    <property type="entry name" value="TWITCHING MOTILITY PROTEIN PILT"/>
    <property type="match status" value="1"/>
</dbReference>
<reference evidence="4" key="1">
    <citation type="submission" date="2018-03" db="EMBL/GenBank/DDBJ databases">
        <title>Ecological and genomic features of two cosmopolitan and abundant freshwater picocyanobacteria.</title>
        <authorList>
            <person name="Cabello-Yeves P.J."/>
            <person name="Picazo A."/>
            <person name="Camacho A."/>
            <person name="Callieri C."/>
            <person name="Rosselli R."/>
            <person name="Roda-Garcia J."/>
            <person name="Coutinho F.H."/>
            <person name="Rodriguez-Valera F."/>
        </authorList>
    </citation>
    <scope>NUCLEOTIDE SEQUENCE [LARGE SCALE GENOMIC DNA]</scope>
    <source>
        <strain evidence="4">Tous</strain>
    </source>
</reference>
<evidence type="ECO:0000313" key="3">
    <source>
        <dbReference type="EMBL" id="PSI02514.1"/>
    </source>
</evidence>
<dbReference type="PANTHER" id="PTHR30486">
    <property type="entry name" value="TWITCHING MOTILITY PROTEIN PILT"/>
    <property type="match status" value="1"/>
</dbReference>
<dbReference type="STRING" id="1910958.BTM30_04300"/>
<feature type="domain" description="Bacterial type II secretion system protein E" evidence="2">
    <location>
        <begin position="199"/>
        <end position="213"/>
    </location>
</feature>
<dbReference type="Proteomes" id="UP000240206">
    <property type="component" value="Unassembled WGS sequence"/>
</dbReference>
<dbReference type="CDD" id="cd01131">
    <property type="entry name" value="PilT"/>
    <property type="match status" value="1"/>
</dbReference>
<dbReference type="Gene3D" id="3.30.450.90">
    <property type="match status" value="1"/>
</dbReference>
<dbReference type="SMART" id="SM00382">
    <property type="entry name" value="AAA"/>
    <property type="match status" value="1"/>
</dbReference>
<protein>
    <submittedName>
        <fullName evidence="3">Twitching motility protein PilT</fullName>
    </submittedName>
</protein>
<keyword evidence="4" id="KW-1185">Reference proteome</keyword>
<dbReference type="NCBIfam" id="TIGR01420">
    <property type="entry name" value="pilT_fam"/>
    <property type="match status" value="1"/>
</dbReference>
<dbReference type="InterPro" id="IPR027417">
    <property type="entry name" value="P-loop_NTPase"/>
</dbReference>
<dbReference type="InterPro" id="IPR006321">
    <property type="entry name" value="PilT/PilU"/>
</dbReference>
<gene>
    <name evidence="3" type="ORF">C7K08_02460</name>
</gene>
<evidence type="ECO:0000256" key="1">
    <source>
        <dbReference type="ARBA" id="ARBA00006611"/>
    </source>
</evidence>